<dbReference type="RefSeq" id="WP_148814114.1">
    <property type="nucleotide sequence ID" value="NZ_CP043046.1"/>
</dbReference>
<dbReference type="InterPro" id="IPR016768">
    <property type="entry name" value="UCP019883"/>
</dbReference>
<gene>
    <name evidence="2" type="ORF">FXN63_07640</name>
</gene>
<protein>
    <submittedName>
        <fullName evidence="2">DUF2818 family protein</fullName>
    </submittedName>
</protein>
<keyword evidence="1" id="KW-0812">Transmembrane</keyword>
<keyword evidence="3" id="KW-1185">Reference proteome</keyword>
<dbReference type="OrthoDB" id="5785537at2"/>
<dbReference type="Pfam" id="PF10993">
    <property type="entry name" value="DUF2818"/>
    <property type="match status" value="1"/>
</dbReference>
<name>A0A5C0AYT3_9BURK</name>
<organism evidence="2 3">
    <name type="scientific">Pigmentiphaga aceris</name>
    <dbReference type="NCBI Taxonomy" id="1940612"/>
    <lineage>
        <taxon>Bacteria</taxon>
        <taxon>Pseudomonadati</taxon>
        <taxon>Pseudomonadota</taxon>
        <taxon>Betaproteobacteria</taxon>
        <taxon>Burkholderiales</taxon>
        <taxon>Alcaligenaceae</taxon>
        <taxon>Pigmentiphaga</taxon>
    </lineage>
</organism>
<reference evidence="2 3" key="1">
    <citation type="submission" date="2019-08" db="EMBL/GenBank/DDBJ databases">
        <title>Amphibian skin-associated Pigmentiphaga: genome sequence and occurrence across geography and hosts.</title>
        <authorList>
            <person name="Bletz M.C."/>
            <person name="Bunk B."/>
            <person name="Sproeer C."/>
            <person name="Biwer P."/>
            <person name="Reiter S."/>
            <person name="Rabemananjara F.C.E."/>
            <person name="Schulz S."/>
            <person name="Overmann J."/>
            <person name="Vences M."/>
        </authorList>
    </citation>
    <scope>NUCLEOTIDE SEQUENCE [LARGE SCALE GENOMIC DNA]</scope>
    <source>
        <strain evidence="2 3">Mada1488</strain>
    </source>
</reference>
<accession>A0A5C0AYT3</accession>
<evidence type="ECO:0000313" key="2">
    <source>
        <dbReference type="EMBL" id="QEI05731.1"/>
    </source>
</evidence>
<keyword evidence="1" id="KW-1133">Transmembrane helix</keyword>
<feature type="transmembrane region" description="Helical" evidence="1">
    <location>
        <begin position="77"/>
        <end position="100"/>
    </location>
</feature>
<dbReference type="Proteomes" id="UP000325161">
    <property type="component" value="Chromosome"/>
</dbReference>
<keyword evidence="1" id="KW-0472">Membrane</keyword>
<evidence type="ECO:0000256" key="1">
    <source>
        <dbReference type="SAM" id="Phobius"/>
    </source>
</evidence>
<evidence type="ECO:0000313" key="3">
    <source>
        <dbReference type="Proteomes" id="UP000325161"/>
    </source>
</evidence>
<feature type="transmembrane region" description="Helical" evidence="1">
    <location>
        <begin position="6"/>
        <end position="23"/>
    </location>
</feature>
<sequence length="107" mass="12091">MKQSLALYLLIALALVTANLPFLSERLFGLLPWRRAGVISVKPFWLRMLELTVLYLLVGALGFAFEASLGNPFPQGWQFYAITASLFLVFAYPGFVYRYLRRGAARA</sequence>
<proteinExistence type="predicted"/>
<feature type="transmembrane region" description="Helical" evidence="1">
    <location>
        <begin position="44"/>
        <end position="65"/>
    </location>
</feature>
<dbReference type="AlphaFoldDB" id="A0A5C0AYT3"/>
<dbReference type="EMBL" id="CP043046">
    <property type="protein sequence ID" value="QEI05731.1"/>
    <property type="molecule type" value="Genomic_DNA"/>
</dbReference>
<dbReference type="PIRSF" id="PIRSF019883">
    <property type="entry name" value="UCP019883"/>
    <property type="match status" value="1"/>
</dbReference>
<dbReference type="KEGG" id="pacr:FXN63_07640"/>